<keyword evidence="2" id="KW-1185">Reference proteome</keyword>
<name>A0A4Y2C632_ARAVE</name>
<comment type="caution">
    <text evidence="1">The sequence shown here is derived from an EMBL/GenBank/DDBJ whole genome shotgun (WGS) entry which is preliminary data.</text>
</comment>
<gene>
    <name evidence="1" type="ORF">AVEN_64098_1</name>
</gene>
<dbReference type="Proteomes" id="UP000499080">
    <property type="component" value="Unassembled WGS sequence"/>
</dbReference>
<dbReference type="AlphaFoldDB" id="A0A4Y2C632"/>
<proteinExistence type="predicted"/>
<accession>A0A4Y2C632</accession>
<sequence>MMTWTIEHRVFTCDCFIKNSESVTAVQGELRSHFNKHKNQAVSSRVTILRWVLVLRTRCTLMRKRPSGVKERYLLRKCRKHQASLSAQSESICLEAFF</sequence>
<protein>
    <submittedName>
        <fullName evidence="1">Uncharacterized protein</fullName>
    </submittedName>
</protein>
<evidence type="ECO:0000313" key="2">
    <source>
        <dbReference type="Proteomes" id="UP000499080"/>
    </source>
</evidence>
<organism evidence="1 2">
    <name type="scientific">Araneus ventricosus</name>
    <name type="common">Orbweaver spider</name>
    <name type="synonym">Epeira ventricosa</name>
    <dbReference type="NCBI Taxonomy" id="182803"/>
    <lineage>
        <taxon>Eukaryota</taxon>
        <taxon>Metazoa</taxon>
        <taxon>Ecdysozoa</taxon>
        <taxon>Arthropoda</taxon>
        <taxon>Chelicerata</taxon>
        <taxon>Arachnida</taxon>
        <taxon>Araneae</taxon>
        <taxon>Araneomorphae</taxon>
        <taxon>Entelegynae</taxon>
        <taxon>Araneoidea</taxon>
        <taxon>Araneidae</taxon>
        <taxon>Araneus</taxon>
    </lineage>
</organism>
<dbReference type="OrthoDB" id="6782743at2759"/>
<dbReference type="EMBL" id="BGPR01000145">
    <property type="protein sequence ID" value="GBL99096.1"/>
    <property type="molecule type" value="Genomic_DNA"/>
</dbReference>
<reference evidence="1 2" key="1">
    <citation type="journal article" date="2019" name="Sci. Rep.">
        <title>Orb-weaving spider Araneus ventricosus genome elucidates the spidroin gene catalogue.</title>
        <authorList>
            <person name="Kono N."/>
            <person name="Nakamura H."/>
            <person name="Ohtoshi R."/>
            <person name="Moran D.A.P."/>
            <person name="Shinohara A."/>
            <person name="Yoshida Y."/>
            <person name="Fujiwara M."/>
            <person name="Mori M."/>
            <person name="Tomita M."/>
            <person name="Arakawa K."/>
        </authorList>
    </citation>
    <scope>NUCLEOTIDE SEQUENCE [LARGE SCALE GENOMIC DNA]</scope>
</reference>
<evidence type="ECO:0000313" key="1">
    <source>
        <dbReference type="EMBL" id="GBL99096.1"/>
    </source>
</evidence>